<dbReference type="RefSeq" id="WP_062482004.1">
    <property type="nucleotide sequence ID" value="NZ_CP013650.1"/>
</dbReference>
<protein>
    <submittedName>
        <fullName evidence="2">Uncharacterized protein</fullName>
    </submittedName>
</protein>
<reference evidence="2 3" key="1">
    <citation type="submission" date="2015-12" db="EMBL/GenBank/DDBJ databases">
        <title>Complete genome of Lacimicrobium alkaliphilum KCTC 32984.</title>
        <authorList>
            <person name="Kim S.-G."/>
            <person name="Lee Y.-J."/>
        </authorList>
    </citation>
    <scope>NUCLEOTIDE SEQUENCE [LARGE SCALE GENOMIC DNA]</scope>
    <source>
        <strain evidence="2 3">YelD216</strain>
    </source>
</reference>
<dbReference type="AlphaFoldDB" id="A0A0U2QPD8"/>
<organism evidence="2 3">
    <name type="scientific">Lacimicrobium alkaliphilum</name>
    <dbReference type="NCBI Taxonomy" id="1526571"/>
    <lineage>
        <taxon>Bacteria</taxon>
        <taxon>Pseudomonadati</taxon>
        <taxon>Pseudomonadota</taxon>
        <taxon>Gammaproteobacteria</taxon>
        <taxon>Alteromonadales</taxon>
        <taxon>Alteromonadaceae</taxon>
        <taxon>Lacimicrobium</taxon>
    </lineage>
</organism>
<accession>A0A0U2QPD8</accession>
<feature type="transmembrane region" description="Helical" evidence="1">
    <location>
        <begin position="138"/>
        <end position="157"/>
    </location>
</feature>
<keyword evidence="1" id="KW-0812">Transmembrane</keyword>
<keyword evidence="3" id="KW-1185">Reference proteome</keyword>
<dbReference type="EMBL" id="CP013650">
    <property type="protein sequence ID" value="ALS99515.1"/>
    <property type="molecule type" value="Genomic_DNA"/>
</dbReference>
<dbReference type="KEGG" id="lal:AT746_15440"/>
<evidence type="ECO:0000256" key="1">
    <source>
        <dbReference type="SAM" id="Phobius"/>
    </source>
</evidence>
<feature type="transmembrane region" description="Helical" evidence="1">
    <location>
        <begin position="100"/>
        <end position="118"/>
    </location>
</feature>
<feature type="transmembrane region" description="Helical" evidence="1">
    <location>
        <begin position="63"/>
        <end position="88"/>
    </location>
</feature>
<proteinExistence type="predicted"/>
<keyword evidence="1" id="KW-1133">Transmembrane helix</keyword>
<evidence type="ECO:0000313" key="2">
    <source>
        <dbReference type="EMBL" id="ALS99515.1"/>
    </source>
</evidence>
<gene>
    <name evidence="2" type="ORF">AT746_15440</name>
</gene>
<evidence type="ECO:0000313" key="3">
    <source>
        <dbReference type="Proteomes" id="UP000068447"/>
    </source>
</evidence>
<dbReference type="Proteomes" id="UP000068447">
    <property type="component" value="Chromosome"/>
</dbReference>
<feature type="transmembrane region" description="Helical" evidence="1">
    <location>
        <begin position="6"/>
        <end position="26"/>
    </location>
</feature>
<keyword evidence="1" id="KW-0472">Membrane</keyword>
<dbReference type="STRING" id="1526571.AT746_15440"/>
<name>A0A0U2QPD8_9ALTE</name>
<sequence length="190" mass="21311">MVNLTPYQILVLAMLALWLIPLMLVWARFDRFPHGRELLAVVMLSPLLLTEQTLSAFEISANWHFLVAVFISLPLLLTSLLSVAITRLLLDPARYSAKMILLPGGIAVLASIPFLFYSLDYKSGLLAEAPVGDLTQHWYLYGYMLLCQGVSCGRLSWWKNGSQTISCSSVIRWWILTSIASRRPSRLLGA</sequence>